<keyword evidence="2" id="KW-0378">Hydrolase</keyword>
<dbReference type="GO" id="GO:0016787">
    <property type="term" value="F:hydrolase activity"/>
    <property type="evidence" value="ECO:0007669"/>
    <property type="project" value="UniProtKB-KW"/>
</dbReference>
<evidence type="ECO:0000313" key="2">
    <source>
        <dbReference type="EMBL" id="KKP92906.1"/>
    </source>
</evidence>
<dbReference type="Pfam" id="PF01966">
    <property type="entry name" value="HD"/>
    <property type="match status" value="1"/>
</dbReference>
<name>A0A0G0DVA5_9BACT</name>
<reference evidence="2 3" key="1">
    <citation type="journal article" date="2015" name="Nature">
        <title>rRNA introns, odd ribosomes, and small enigmatic genomes across a large radiation of phyla.</title>
        <authorList>
            <person name="Brown C.T."/>
            <person name="Hug L.A."/>
            <person name="Thomas B.C."/>
            <person name="Sharon I."/>
            <person name="Castelle C.J."/>
            <person name="Singh A."/>
            <person name="Wilkins M.J."/>
            <person name="Williams K.H."/>
            <person name="Banfield J.F."/>
        </authorList>
    </citation>
    <scope>NUCLEOTIDE SEQUENCE [LARGE SCALE GENOMIC DNA]</scope>
</reference>
<dbReference type="PANTHER" id="PTHR38659">
    <property type="entry name" value="METAL-DEPENDENT PHOSPHOHYDROLASE"/>
    <property type="match status" value="1"/>
</dbReference>
<dbReference type="PANTHER" id="PTHR38659:SF1">
    <property type="entry name" value="METAL DEPENDENT PHOSPHOHYDROLASE"/>
    <property type="match status" value="1"/>
</dbReference>
<dbReference type="EMBL" id="LBRE01000003">
    <property type="protein sequence ID" value="KKP92906.1"/>
    <property type="molecule type" value="Genomic_DNA"/>
</dbReference>
<gene>
    <name evidence="2" type="ORF">UR96_C0003G0032</name>
</gene>
<accession>A0A0G0DVA5</accession>
<organism evidence="2 3">
    <name type="scientific">candidate division WS6 bacterium GW2011_GWC1_36_11</name>
    <dbReference type="NCBI Taxonomy" id="1619090"/>
    <lineage>
        <taxon>Bacteria</taxon>
        <taxon>Candidatus Dojkabacteria</taxon>
    </lineage>
</organism>
<dbReference type="AlphaFoldDB" id="A0A0G0DVA5"/>
<proteinExistence type="predicted"/>
<protein>
    <submittedName>
        <fullName evidence="2">Metal dependent phosphohydrolase</fullName>
    </submittedName>
</protein>
<evidence type="ECO:0000313" key="3">
    <source>
        <dbReference type="Proteomes" id="UP000034140"/>
    </source>
</evidence>
<evidence type="ECO:0000259" key="1">
    <source>
        <dbReference type="Pfam" id="PF01966"/>
    </source>
</evidence>
<dbReference type="Proteomes" id="UP000034140">
    <property type="component" value="Unassembled WGS sequence"/>
</dbReference>
<dbReference type="PATRIC" id="fig|1619090.3.peg.103"/>
<comment type="caution">
    <text evidence="2">The sequence shown here is derived from an EMBL/GenBank/DDBJ whole genome shotgun (WGS) entry which is preliminary data.</text>
</comment>
<dbReference type="InterPro" id="IPR006674">
    <property type="entry name" value="HD_domain"/>
</dbReference>
<sequence>MITRERCEALIEKYVTTPWLKLHMKESDIIMQAVANRLGEHEEKWGLSGLLHDLDFDYVGKDPARHVVEFDDILKMENLEVGKDIDKDVYHAIKAHYEENPKVPEKRENNLDYALSASENLSGFLVACALVMPDKRIATVTSDTVLRKLKKKEFAKGVRRDLIQDIEKTGISLEEFIDISLDSMKARASELGL</sequence>
<feature type="domain" description="HD" evidence="1">
    <location>
        <begin position="23"/>
        <end position="101"/>
    </location>
</feature>
<dbReference type="SUPFAM" id="SSF109604">
    <property type="entry name" value="HD-domain/PDEase-like"/>
    <property type="match status" value="1"/>
</dbReference>